<accession>A0AAD7NWG9</accession>
<feature type="region of interest" description="Disordered" evidence="1">
    <location>
        <begin position="122"/>
        <end position="142"/>
    </location>
</feature>
<evidence type="ECO:0000256" key="1">
    <source>
        <dbReference type="SAM" id="MobiDB-lite"/>
    </source>
</evidence>
<gene>
    <name evidence="2" type="ORF">DFH07DRAFT_766135</name>
</gene>
<sequence length="259" mass="29373">MSDDKKGDSYSVEVIHPDDAGHMHRSLKERQVSMIAMPYHSITPPFFPILEGSAMHYLVDLEKNRALSLEHVYGLEEGILVMHYSDPNTKRASGYIGQSVNTMVRTAPKPKKLSRKISDHIKKGDGFKPAQPNPKTGGTQFAKTSTSFRGCQMNTLTRRQFKLLVAQVSRSRANAYDRTAQELEHEDFKIRHLVDSFLEILGAYYPHSDPPSQDLMLCPAVRHFEIFAHRTTPSHWYECVIFVLTPADIMPCLKPDTDS</sequence>
<dbReference type="EMBL" id="JARJLG010000009">
    <property type="protein sequence ID" value="KAJ7777908.1"/>
    <property type="molecule type" value="Genomic_DNA"/>
</dbReference>
<organism evidence="2 3">
    <name type="scientific">Mycena maculata</name>
    <dbReference type="NCBI Taxonomy" id="230809"/>
    <lineage>
        <taxon>Eukaryota</taxon>
        <taxon>Fungi</taxon>
        <taxon>Dikarya</taxon>
        <taxon>Basidiomycota</taxon>
        <taxon>Agaricomycotina</taxon>
        <taxon>Agaricomycetes</taxon>
        <taxon>Agaricomycetidae</taxon>
        <taxon>Agaricales</taxon>
        <taxon>Marasmiineae</taxon>
        <taxon>Mycenaceae</taxon>
        <taxon>Mycena</taxon>
    </lineage>
</organism>
<evidence type="ECO:0000313" key="3">
    <source>
        <dbReference type="Proteomes" id="UP001215280"/>
    </source>
</evidence>
<comment type="caution">
    <text evidence="2">The sequence shown here is derived from an EMBL/GenBank/DDBJ whole genome shotgun (WGS) entry which is preliminary data.</text>
</comment>
<protein>
    <submittedName>
        <fullName evidence="2">Uncharacterized protein</fullName>
    </submittedName>
</protein>
<name>A0AAD7NWG9_9AGAR</name>
<dbReference type="AlphaFoldDB" id="A0AAD7NWG9"/>
<dbReference type="Proteomes" id="UP001215280">
    <property type="component" value="Unassembled WGS sequence"/>
</dbReference>
<evidence type="ECO:0000313" key="2">
    <source>
        <dbReference type="EMBL" id="KAJ7777908.1"/>
    </source>
</evidence>
<keyword evidence="3" id="KW-1185">Reference proteome</keyword>
<feature type="compositionally biased region" description="Polar residues" evidence="1">
    <location>
        <begin position="133"/>
        <end position="142"/>
    </location>
</feature>
<reference evidence="2" key="1">
    <citation type="submission" date="2023-03" db="EMBL/GenBank/DDBJ databases">
        <title>Massive genome expansion in bonnet fungi (Mycena s.s.) driven by repeated elements and novel gene families across ecological guilds.</title>
        <authorList>
            <consortium name="Lawrence Berkeley National Laboratory"/>
            <person name="Harder C.B."/>
            <person name="Miyauchi S."/>
            <person name="Viragh M."/>
            <person name="Kuo A."/>
            <person name="Thoen E."/>
            <person name="Andreopoulos B."/>
            <person name="Lu D."/>
            <person name="Skrede I."/>
            <person name="Drula E."/>
            <person name="Henrissat B."/>
            <person name="Morin E."/>
            <person name="Kohler A."/>
            <person name="Barry K."/>
            <person name="LaButti K."/>
            <person name="Morin E."/>
            <person name="Salamov A."/>
            <person name="Lipzen A."/>
            <person name="Mereny Z."/>
            <person name="Hegedus B."/>
            <person name="Baldrian P."/>
            <person name="Stursova M."/>
            <person name="Weitz H."/>
            <person name="Taylor A."/>
            <person name="Grigoriev I.V."/>
            <person name="Nagy L.G."/>
            <person name="Martin F."/>
            <person name="Kauserud H."/>
        </authorList>
    </citation>
    <scope>NUCLEOTIDE SEQUENCE</scope>
    <source>
        <strain evidence="2">CBHHK188m</strain>
    </source>
</reference>
<proteinExistence type="predicted"/>